<dbReference type="PANTHER" id="PTHR33909">
    <property type="entry name" value="SEC TRANSLOCON ACCESSORY COMPLEX SUBUNIT YAJC"/>
    <property type="match status" value="1"/>
</dbReference>
<evidence type="ECO:0000256" key="5">
    <source>
        <dbReference type="ARBA" id="ARBA00014962"/>
    </source>
</evidence>
<keyword evidence="12 14" id="KW-0472">Membrane</keyword>
<evidence type="ECO:0000256" key="9">
    <source>
        <dbReference type="ARBA" id="ARBA00022927"/>
    </source>
</evidence>
<evidence type="ECO:0000256" key="1">
    <source>
        <dbReference type="ARBA" id="ARBA00002061"/>
    </source>
</evidence>
<dbReference type="OrthoDB" id="9811406at2"/>
<organism evidence="15 16">
    <name type="scientific">Rhodovastum atsumiense</name>
    <dbReference type="NCBI Taxonomy" id="504468"/>
    <lineage>
        <taxon>Bacteria</taxon>
        <taxon>Pseudomonadati</taxon>
        <taxon>Pseudomonadota</taxon>
        <taxon>Alphaproteobacteria</taxon>
        <taxon>Acetobacterales</taxon>
        <taxon>Acetobacteraceae</taxon>
        <taxon>Rhodovastum</taxon>
    </lineage>
</organism>
<evidence type="ECO:0000256" key="13">
    <source>
        <dbReference type="SAM" id="MobiDB-lite"/>
    </source>
</evidence>
<feature type="compositionally biased region" description="Low complexity" evidence="13">
    <location>
        <begin position="112"/>
        <end position="126"/>
    </location>
</feature>
<comment type="similarity">
    <text evidence="3">Belongs to the YajC family.</text>
</comment>
<dbReference type="GO" id="GO:0005886">
    <property type="term" value="C:plasma membrane"/>
    <property type="evidence" value="ECO:0007669"/>
    <property type="project" value="UniProtKB-SubCell"/>
</dbReference>
<feature type="region of interest" description="Disordered" evidence="13">
    <location>
        <begin position="105"/>
        <end position="126"/>
    </location>
</feature>
<evidence type="ECO:0000256" key="4">
    <source>
        <dbReference type="ARBA" id="ARBA00011718"/>
    </source>
</evidence>
<keyword evidence="7" id="KW-1003">Cell membrane</keyword>
<sequence length="149" mass="16131">MLISPAYAQDAAGAGAAGAFMQFLPLILIFAVFYFLLIRPQQQKQKQMRLALAALKRGDRVITGGGVLGTVSKAPKNEDREIELEIAPNVRIAVLRETISAVITPQPANDSKPAAKPARAAGEAAKPLPDIKAVKEWLDKKGWFNKKKV</sequence>
<evidence type="ECO:0000256" key="7">
    <source>
        <dbReference type="ARBA" id="ARBA00022475"/>
    </source>
</evidence>
<evidence type="ECO:0000256" key="3">
    <source>
        <dbReference type="ARBA" id="ARBA00006742"/>
    </source>
</evidence>
<keyword evidence="6" id="KW-0813">Transport</keyword>
<comment type="subcellular location">
    <subcellularLocation>
        <location evidence="2">Cell membrane</location>
        <topology evidence="2">Single-pass membrane protein</topology>
    </subcellularLocation>
</comment>
<keyword evidence="8 14" id="KW-0812">Transmembrane</keyword>
<evidence type="ECO:0000256" key="11">
    <source>
        <dbReference type="ARBA" id="ARBA00023010"/>
    </source>
</evidence>
<reference evidence="15 16" key="1">
    <citation type="submission" date="2019-09" db="EMBL/GenBank/DDBJ databases">
        <title>Genome sequence of Rhodovastum atsumiense, a diverse member of the Acetobacteraceae family of non-sulfur purple photosynthetic bacteria.</title>
        <authorList>
            <person name="Meyer T."/>
            <person name="Kyndt J."/>
        </authorList>
    </citation>
    <scope>NUCLEOTIDE SEQUENCE [LARGE SCALE GENOMIC DNA]</scope>
    <source>
        <strain evidence="15 16">DSM 21279</strain>
    </source>
</reference>
<dbReference type="AlphaFoldDB" id="A0A5M6IN36"/>
<evidence type="ECO:0000256" key="12">
    <source>
        <dbReference type="ARBA" id="ARBA00023136"/>
    </source>
</evidence>
<comment type="subunit">
    <text evidence="4">Part of the SecDF-YidC-YajC translocase complex. The SecDF-YidC-YajC translocase forms a supercomplex with SecYEG, called the holo-translocon (HTL).</text>
</comment>
<keyword evidence="9" id="KW-0653">Protein transport</keyword>
<dbReference type="NCBIfam" id="TIGR00739">
    <property type="entry name" value="yajC"/>
    <property type="match status" value="1"/>
</dbReference>
<feature type="transmembrane region" description="Helical" evidence="14">
    <location>
        <begin position="20"/>
        <end position="38"/>
    </location>
</feature>
<dbReference type="SMART" id="SM01323">
    <property type="entry name" value="YajC"/>
    <property type="match status" value="1"/>
</dbReference>
<name>A0A5M6IN36_9PROT</name>
<comment type="function">
    <text evidence="1">The SecYEG-SecDF-YajC-YidC holo-translocon (HTL) protein secretase/insertase is a supercomplex required for protein secretion, insertion of proteins into membranes, and assembly of membrane protein complexes. While the SecYEG complex is essential for assembly of a number of proteins and complexes, the SecDF-YajC-YidC subcomplex facilitates these functions.</text>
</comment>
<accession>A0A5M6IN36</accession>
<dbReference type="InterPro" id="IPR003849">
    <property type="entry name" value="Preprotein_translocase_YajC"/>
</dbReference>
<evidence type="ECO:0000256" key="8">
    <source>
        <dbReference type="ARBA" id="ARBA00022692"/>
    </source>
</evidence>
<gene>
    <name evidence="15" type="primary">yajC</name>
    <name evidence="15" type="ORF">F1189_24855</name>
</gene>
<evidence type="ECO:0000256" key="6">
    <source>
        <dbReference type="ARBA" id="ARBA00022448"/>
    </source>
</evidence>
<dbReference type="Proteomes" id="UP000325255">
    <property type="component" value="Unassembled WGS sequence"/>
</dbReference>
<dbReference type="PANTHER" id="PTHR33909:SF1">
    <property type="entry name" value="SEC TRANSLOCON ACCESSORY COMPLEX SUBUNIT YAJC"/>
    <property type="match status" value="1"/>
</dbReference>
<dbReference type="EMBL" id="VWPK01000054">
    <property type="protein sequence ID" value="KAA5609289.1"/>
    <property type="molecule type" value="Genomic_DNA"/>
</dbReference>
<keyword evidence="11" id="KW-0811">Translocation</keyword>
<dbReference type="Pfam" id="PF02699">
    <property type="entry name" value="YajC"/>
    <property type="match status" value="1"/>
</dbReference>
<evidence type="ECO:0000256" key="2">
    <source>
        <dbReference type="ARBA" id="ARBA00004162"/>
    </source>
</evidence>
<evidence type="ECO:0000256" key="14">
    <source>
        <dbReference type="SAM" id="Phobius"/>
    </source>
</evidence>
<protein>
    <recommendedName>
        <fullName evidence="5">Sec translocon accessory complex subunit YajC</fullName>
    </recommendedName>
</protein>
<proteinExistence type="inferred from homology"/>
<evidence type="ECO:0000313" key="15">
    <source>
        <dbReference type="EMBL" id="KAA5609289.1"/>
    </source>
</evidence>
<evidence type="ECO:0000313" key="16">
    <source>
        <dbReference type="Proteomes" id="UP000325255"/>
    </source>
</evidence>
<comment type="caution">
    <text evidence="15">The sequence shown here is derived from an EMBL/GenBank/DDBJ whole genome shotgun (WGS) entry which is preliminary data.</text>
</comment>
<dbReference type="PRINTS" id="PR01853">
    <property type="entry name" value="YAJCTRNLCASE"/>
</dbReference>
<keyword evidence="16" id="KW-1185">Reference proteome</keyword>
<keyword evidence="10 14" id="KW-1133">Transmembrane helix</keyword>
<dbReference type="GO" id="GO:0015031">
    <property type="term" value="P:protein transport"/>
    <property type="evidence" value="ECO:0007669"/>
    <property type="project" value="UniProtKB-KW"/>
</dbReference>
<evidence type="ECO:0000256" key="10">
    <source>
        <dbReference type="ARBA" id="ARBA00022989"/>
    </source>
</evidence>